<dbReference type="STRING" id="42251.A0A2T6ZA87"/>
<evidence type="ECO:0000313" key="3">
    <source>
        <dbReference type="Proteomes" id="UP000244722"/>
    </source>
</evidence>
<name>A0A2T6ZA87_TUBBO</name>
<gene>
    <name evidence="2" type="ORF">B9Z19DRAFT_1069790</name>
</gene>
<evidence type="ECO:0000256" key="1">
    <source>
        <dbReference type="SAM" id="MobiDB-lite"/>
    </source>
</evidence>
<evidence type="ECO:0000313" key="2">
    <source>
        <dbReference type="EMBL" id="PUU72412.1"/>
    </source>
</evidence>
<accession>A0A2T6ZA87</accession>
<dbReference type="OrthoDB" id="5499495at2759"/>
<feature type="region of interest" description="Disordered" evidence="1">
    <location>
        <begin position="51"/>
        <end position="93"/>
    </location>
</feature>
<dbReference type="Proteomes" id="UP000244722">
    <property type="component" value="Unassembled WGS sequence"/>
</dbReference>
<comment type="caution">
    <text evidence="2">The sequence shown here is derived from an EMBL/GenBank/DDBJ whole genome shotgun (WGS) entry which is preliminary data.</text>
</comment>
<protein>
    <submittedName>
        <fullName evidence="2">Uncharacterized protein</fullName>
    </submittedName>
</protein>
<keyword evidence="3" id="KW-1185">Reference proteome</keyword>
<dbReference type="AlphaFoldDB" id="A0A2T6ZA87"/>
<proteinExistence type="predicted"/>
<organism evidence="2 3">
    <name type="scientific">Tuber borchii</name>
    <name type="common">White truffle</name>
    <dbReference type="NCBI Taxonomy" id="42251"/>
    <lineage>
        <taxon>Eukaryota</taxon>
        <taxon>Fungi</taxon>
        <taxon>Dikarya</taxon>
        <taxon>Ascomycota</taxon>
        <taxon>Pezizomycotina</taxon>
        <taxon>Pezizomycetes</taxon>
        <taxon>Pezizales</taxon>
        <taxon>Tuberaceae</taxon>
        <taxon>Tuber</taxon>
    </lineage>
</organism>
<feature type="compositionally biased region" description="Polar residues" evidence="1">
    <location>
        <begin position="54"/>
        <end position="76"/>
    </location>
</feature>
<sequence>MNSYFFFYYLYIISIFNNYVTKSKRKASKSAEHKKHVKKVADQKRYVQRKVDANSISTHSRSKQYQENQSHISNTEVDVPDVPSAGPISSTTSRISSFTSIRNPARWVSEDLEEGVSEKEFENQGREDTIIHNDLQSVRWPKVVGLEQILQDMEIVEEPTFLNIQETRAGSEETVEIPNQDNLIQLEKNDEEDQELERRRVSAWPKVLGLEQRMQDMDISLEDCFHNSTSTRYLDTEGIGMVQEDSENENNHVGNHNSRKGKNVLRISHISDLGHSKLPDIMIDEDIEFQSAEDSDLLEANSSNSSDLISNTISSSLQSPIILFPDSALGTSPSTSHAIPSQPTINSVISNKLDIIEISSDSDSVKSSPSLNLKDTTNYLIQQYSYNFACSSDTYSSRSTATTSLSWSIARMTQWLNYHLPNDFPKPEVLGYGGRISSHQWSSLLCGISSESQTPPTLELPIPDLSIATTTTYDIDSFIAKVKCLSVASLWQKNLGTNSYVANQHLQQWMDIGFIPSILQHCPPDIVQHLPLSFASASMNTFARGRELGIQNREVYSAKRQELHYFLSGRYLKPIWQDMIKFSESTGYNHFEGMFLLVDAKDLKLQLKSSTINLGQEISSQDQRATCFFRRCCLENRLGEIKQESPGLKASNYSWALTTATANQTLAYSKCSPQFENGLIYSQFYSPLKSLFDAGSIYPFQNSSLDYLSLSPEILKLWQSSGIAGERFQVDMEKLEKSYTHSRDRVLLSLKTAIQQRRSFGLRQEHRVSFQLFQALKERADEIQFSKLPDSCYMQNSEEILHFLYANFLRFGLGLEYTASKLKACSFEQSHDLSRILRMFLQLQKASFTNSLLESQGDLWRSQTAVGVKNRSGLGLKNQLAAYKFCWLSPAVIDWNKWTFGKSFSQSTAFDYIQIHPTALHKTNHLLTRSLRGNIGKI</sequence>
<dbReference type="EMBL" id="NESQ01000546">
    <property type="protein sequence ID" value="PUU72412.1"/>
    <property type="molecule type" value="Genomic_DNA"/>
</dbReference>
<reference evidence="2 3" key="1">
    <citation type="submission" date="2017-04" db="EMBL/GenBank/DDBJ databases">
        <title>Draft genome sequence of Tuber borchii Vittad., a whitish edible truffle.</title>
        <authorList>
            <consortium name="DOE Joint Genome Institute"/>
            <person name="Murat C."/>
            <person name="Kuo A."/>
            <person name="Barry K.W."/>
            <person name="Clum A."/>
            <person name="Dockter R.B."/>
            <person name="Fauchery L."/>
            <person name="Iotti M."/>
            <person name="Kohler A."/>
            <person name="Labutti K."/>
            <person name="Lindquist E.A."/>
            <person name="Lipzen A."/>
            <person name="Ohm R.A."/>
            <person name="Wang M."/>
            <person name="Grigoriev I.V."/>
            <person name="Zambonelli A."/>
            <person name="Martin F.M."/>
        </authorList>
    </citation>
    <scope>NUCLEOTIDE SEQUENCE [LARGE SCALE GENOMIC DNA]</scope>
    <source>
        <strain evidence="2 3">Tbo3840</strain>
    </source>
</reference>